<evidence type="ECO:0000256" key="2">
    <source>
        <dbReference type="ARBA" id="ARBA00022448"/>
    </source>
</evidence>
<dbReference type="EMBL" id="CAKXAJ010026310">
    <property type="protein sequence ID" value="CAH2266495.1"/>
    <property type="molecule type" value="Genomic_DNA"/>
</dbReference>
<keyword evidence="2" id="KW-0813">Transport</keyword>
<dbReference type="FunFam" id="1.20.1250.20:FF:000218">
    <property type="entry name" value="facilitated trehalose transporter Tret1"/>
    <property type="match status" value="1"/>
</dbReference>
<dbReference type="PROSITE" id="PS50850">
    <property type="entry name" value="MFS"/>
    <property type="match status" value="1"/>
</dbReference>
<dbReference type="InterPro" id="IPR050549">
    <property type="entry name" value="MFS_Trehalose_Transporter"/>
</dbReference>
<evidence type="ECO:0000256" key="7">
    <source>
        <dbReference type="ARBA" id="ARBA00023136"/>
    </source>
</evidence>
<protein>
    <submittedName>
        <fullName evidence="11">Jg23626 protein</fullName>
    </submittedName>
</protein>
<name>A0A8S4SKS3_9NEOP</name>
<feature type="transmembrane region" description="Helical" evidence="9">
    <location>
        <begin position="317"/>
        <end position="339"/>
    </location>
</feature>
<dbReference type="PANTHER" id="PTHR48021">
    <property type="match status" value="1"/>
</dbReference>
<dbReference type="GO" id="GO:0005886">
    <property type="term" value="C:plasma membrane"/>
    <property type="evidence" value="ECO:0007669"/>
    <property type="project" value="UniProtKB-SubCell"/>
</dbReference>
<feature type="transmembrane region" description="Helical" evidence="9">
    <location>
        <begin position="111"/>
        <end position="134"/>
    </location>
</feature>
<keyword evidence="3" id="KW-1003">Cell membrane</keyword>
<dbReference type="OrthoDB" id="6339427at2759"/>
<dbReference type="InterPro" id="IPR005829">
    <property type="entry name" value="Sugar_transporter_CS"/>
</dbReference>
<feature type="transmembrane region" description="Helical" evidence="9">
    <location>
        <begin position="20"/>
        <end position="39"/>
    </location>
</feature>
<evidence type="ECO:0000313" key="11">
    <source>
        <dbReference type="EMBL" id="CAH2266495.1"/>
    </source>
</evidence>
<reference evidence="11" key="1">
    <citation type="submission" date="2022-03" db="EMBL/GenBank/DDBJ databases">
        <authorList>
            <person name="Lindestad O."/>
        </authorList>
    </citation>
    <scope>NUCLEOTIDE SEQUENCE</scope>
</reference>
<feature type="transmembrane region" description="Helical" evidence="9">
    <location>
        <begin position="146"/>
        <end position="169"/>
    </location>
</feature>
<evidence type="ECO:0000256" key="4">
    <source>
        <dbReference type="ARBA" id="ARBA00022597"/>
    </source>
</evidence>
<evidence type="ECO:0000256" key="6">
    <source>
        <dbReference type="ARBA" id="ARBA00022989"/>
    </source>
</evidence>
<proteinExistence type="predicted"/>
<keyword evidence="4" id="KW-0762">Sugar transport</keyword>
<keyword evidence="6 9" id="KW-1133">Transmembrane helix</keyword>
<feature type="transmembrane region" description="Helical" evidence="9">
    <location>
        <begin position="252"/>
        <end position="278"/>
    </location>
</feature>
<dbReference type="GO" id="GO:0022857">
    <property type="term" value="F:transmembrane transporter activity"/>
    <property type="evidence" value="ECO:0007669"/>
    <property type="project" value="InterPro"/>
</dbReference>
<dbReference type="Pfam" id="PF00083">
    <property type="entry name" value="Sugar_tr"/>
    <property type="match status" value="1"/>
</dbReference>
<keyword evidence="12" id="KW-1185">Reference proteome</keyword>
<keyword evidence="8" id="KW-0325">Glycoprotein</keyword>
<dbReference type="SUPFAM" id="SSF103473">
    <property type="entry name" value="MFS general substrate transporter"/>
    <property type="match status" value="1"/>
</dbReference>
<evidence type="ECO:0000256" key="5">
    <source>
        <dbReference type="ARBA" id="ARBA00022692"/>
    </source>
</evidence>
<dbReference type="PRINTS" id="PR00171">
    <property type="entry name" value="SUGRTRNSPORT"/>
</dbReference>
<evidence type="ECO:0000256" key="9">
    <source>
        <dbReference type="SAM" id="Phobius"/>
    </source>
</evidence>
<evidence type="ECO:0000313" key="12">
    <source>
        <dbReference type="Proteomes" id="UP000838756"/>
    </source>
</evidence>
<dbReference type="Gene3D" id="1.20.1250.20">
    <property type="entry name" value="MFS general substrate transporter like domains"/>
    <property type="match status" value="1"/>
</dbReference>
<feature type="transmembrane region" description="Helical" evidence="9">
    <location>
        <begin position="89"/>
        <end position="105"/>
    </location>
</feature>
<dbReference type="PANTHER" id="PTHR48021:SF47">
    <property type="entry name" value="GH17672P"/>
    <property type="match status" value="1"/>
</dbReference>
<evidence type="ECO:0000256" key="8">
    <source>
        <dbReference type="ARBA" id="ARBA00023180"/>
    </source>
</evidence>
<keyword evidence="5 9" id="KW-0812">Transmembrane</keyword>
<keyword evidence="7 9" id="KW-0472">Membrane</keyword>
<evidence type="ECO:0000256" key="1">
    <source>
        <dbReference type="ARBA" id="ARBA00004651"/>
    </source>
</evidence>
<dbReference type="InterPro" id="IPR005828">
    <property type="entry name" value="MFS_sugar_transport-like"/>
</dbReference>
<feature type="transmembrane region" description="Helical" evidence="9">
    <location>
        <begin position="175"/>
        <end position="192"/>
    </location>
</feature>
<dbReference type="AlphaFoldDB" id="A0A8S4SKS3"/>
<feature type="domain" description="Major facilitator superfamily (MFS) profile" evidence="10">
    <location>
        <begin position="17"/>
        <end position="442"/>
    </location>
</feature>
<dbReference type="InterPro" id="IPR036259">
    <property type="entry name" value="MFS_trans_sf"/>
</dbReference>
<feature type="transmembrane region" description="Helical" evidence="9">
    <location>
        <begin position="389"/>
        <end position="412"/>
    </location>
</feature>
<dbReference type="InterPro" id="IPR003663">
    <property type="entry name" value="Sugar/inositol_transpt"/>
</dbReference>
<feature type="transmembrane region" description="Helical" evidence="9">
    <location>
        <begin position="59"/>
        <end position="77"/>
    </location>
</feature>
<feature type="transmembrane region" description="Helical" evidence="9">
    <location>
        <begin position="290"/>
        <end position="310"/>
    </location>
</feature>
<feature type="transmembrane region" description="Helical" evidence="9">
    <location>
        <begin position="418"/>
        <end position="439"/>
    </location>
</feature>
<dbReference type="InterPro" id="IPR020846">
    <property type="entry name" value="MFS_dom"/>
</dbReference>
<comment type="subcellular location">
    <subcellularLocation>
        <location evidence="1">Cell membrane</location>
        <topology evidence="1">Multi-pass membrane protein</topology>
    </subcellularLocation>
</comment>
<feature type="transmembrane region" description="Helical" evidence="9">
    <location>
        <begin position="351"/>
        <end position="377"/>
    </location>
</feature>
<accession>A0A8S4SKS3</accession>
<gene>
    <name evidence="11" type="primary">jg23626</name>
    <name evidence="11" type="ORF">PAEG_LOCUS25330</name>
</gene>
<comment type="caution">
    <text evidence="11">The sequence shown here is derived from an EMBL/GenBank/DDBJ whole genome shotgun (WGS) entry which is preliminary data.</text>
</comment>
<organism evidence="11 12">
    <name type="scientific">Pararge aegeria aegeria</name>
    <dbReference type="NCBI Taxonomy" id="348720"/>
    <lineage>
        <taxon>Eukaryota</taxon>
        <taxon>Metazoa</taxon>
        <taxon>Ecdysozoa</taxon>
        <taxon>Arthropoda</taxon>
        <taxon>Hexapoda</taxon>
        <taxon>Insecta</taxon>
        <taxon>Pterygota</taxon>
        <taxon>Neoptera</taxon>
        <taxon>Endopterygota</taxon>
        <taxon>Lepidoptera</taxon>
        <taxon>Glossata</taxon>
        <taxon>Ditrysia</taxon>
        <taxon>Papilionoidea</taxon>
        <taxon>Nymphalidae</taxon>
        <taxon>Satyrinae</taxon>
        <taxon>Satyrini</taxon>
        <taxon>Parargina</taxon>
        <taxon>Pararge</taxon>
    </lineage>
</organism>
<dbReference type="Proteomes" id="UP000838756">
    <property type="component" value="Unassembled WGS sequence"/>
</dbReference>
<sequence>MKHALLKITGKKRQVLISSCMYIGQLVVGFTVGWSGSVLPKLQDSDQSPLSELLSEAQLSLVASLVYVGCIPGPYLVGWLSNIKGRKPCLFFGGVLVAIAYIILATSRNLAMLLCGRILSGFGVGVIGVTNLVYIGEIASTNIRGILLTVMGIFHTSGATLLYTAGHFLSYSGTNYVGLALCVAFTLATLLVPESPIFHILKGKDDAVIKSLHELGRSEDIDKLLAAKKEFRDSTATKDWIELFSLRGNKKALLIVITINVFQHCSGVMVVVFFAGKIFDMAGSEIESNISMLIIAAFQLTGSVISPFLVERSGRKVLIVVSSCICSLAMFLLGLYFYLNQIGSTVIDGIKWFPLVILILFFIGYDFGLGIIPNALIGEMFTTNVRSKGSAVALSASWLAGFLITMIFGSVLASIGHIAFWIFALTCLGAVFFTIFFVVETKGKSLLEIQDILSK</sequence>
<dbReference type="PROSITE" id="PS00217">
    <property type="entry name" value="SUGAR_TRANSPORT_2"/>
    <property type="match status" value="1"/>
</dbReference>
<evidence type="ECO:0000259" key="10">
    <source>
        <dbReference type="PROSITE" id="PS50850"/>
    </source>
</evidence>
<evidence type="ECO:0000256" key="3">
    <source>
        <dbReference type="ARBA" id="ARBA00022475"/>
    </source>
</evidence>